<comment type="caution">
    <text evidence="2">The sequence shown here is derived from an EMBL/GenBank/DDBJ whole genome shotgun (WGS) entry which is preliminary data.</text>
</comment>
<dbReference type="RefSeq" id="WP_378022704.1">
    <property type="nucleotide sequence ID" value="NZ_JBHSKG010000011.1"/>
</dbReference>
<keyword evidence="3" id="KW-1185">Reference proteome</keyword>
<sequence length="75" mass="8470">METENNTAKYLSVPAAAEYLATSERFMRRLVAERRIAFHHVGRHVRFAVTDLDAFVQAGRVEPITRASVRRGVVA</sequence>
<evidence type="ECO:0000313" key="2">
    <source>
        <dbReference type="EMBL" id="MFC5140537.1"/>
    </source>
</evidence>
<accession>A0ABV9ZJY0</accession>
<dbReference type="Pfam" id="PF12728">
    <property type="entry name" value="HTH_17"/>
    <property type="match status" value="1"/>
</dbReference>
<proteinExistence type="predicted"/>
<reference evidence="3" key="1">
    <citation type="journal article" date="2019" name="Int. J. Syst. Evol. Microbiol.">
        <title>The Global Catalogue of Microorganisms (GCM) 10K type strain sequencing project: providing services to taxonomists for standard genome sequencing and annotation.</title>
        <authorList>
            <consortium name="The Broad Institute Genomics Platform"/>
            <consortium name="The Broad Institute Genome Sequencing Center for Infectious Disease"/>
            <person name="Wu L."/>
            <person name="Ma J."/>
        </authorList>
    </citation>
    <scope>NUCLEOTIDE SEQUENCE [LARGE SCALE GENOMIC DNA]</scope>
    <source>
        <strain evidence="3">XZYJ18</strain>
    </source>
</reference>
<dbReference type="NCBIfam" id="TIGR01764">
    <property type="entry name" value="excise"/>
    <property type="match status" value="1"/>
</dbReference>
<name>A0ABV9ZJY0_9PSEU</name>
<dbReference type="InterPro" id="IPR041657">
    <property type="entry name" value="HTH_17"/>
</dbReference>
<evidence type="ECO:0000313" key="3">
    <source>
        <dbReference type="Proteomes" id="UP001596175"/>
    </source>
</evidence>
<dbReference type="EMBL" id="JBHSKG010000011">
    <property type="protein sequence ID" value="MFC5140537.1"/>
    <property type="molecule type" value="Genomic_DNA"/>
</dbReference>
<dbReference type="Proteomes" id="UP001596175">
    <property type="component" value="Unassembled WGS sequence"/>
</dbReference>
<dbReference type="InterPro" id="IPR010093">
    <property type="entry name" value="SinI_DNA-bd"/>
</dbReference>
<organism evidence="2 3">
    <name type="scientific">Actinomycetospora rhizophila</name>
    <dbReference type="NCBI Taxonomy" id="1416876"/>
    <lineage>
        <taxon>Bacteria</taxon>
        <taxon>Bacillati</taxon>
        <taxon>Actinomycetota</taxon>
        <taxon>Actinomycetes</taxon>
        <taxon>Pseudonocardiales</taxon>
        <taxon>Pseudonocardiaceae</taxon>
        <taxon>Actinomycetospora</taxon>
    </lineage>
</organism>
<feature type="domain" description="Helix-turn-helix" evidence="1">
    <location>
        <begin position="10"/>
        <end position="59"/>
    </location>
</feature>
<gene>
    <name evidence="2" type="ORF">ACFPK1_20025</name>
</gene>
<evidence type="ECO:0000259" key="1">
    <source>
        <dbReference type="Pfam" id="PF12728"/>
    </source>
</evidence>
<protein>
    <submittedName>
        <fullName evidence="2">Helix-turn-helix domain-containing protein</fullName>
    </submittedName>
</protein>